<evidence type="ECO:0000256" key="1">
    <source>
        <dbReference type="SAM" id="MobiDB-lite"/>
    </source>
</evidence>
<dbReference type="EMBL" id="JPKY01000024">
    <property type="protein sequence ID" value="KFH46000.1"/>
    <property type="molecule type" value="Genomic_DNA"/>
</dbReference>
<accession>A0A086T9G8</accession>
<dbReference type="HOGENOM" id="CLU_2157599_0_0_1"/>
<gene>
    <name evidence="2" type="ORF">ACRE_032030</name>
</gene>
<name>A0A086T9G8_HAPC1</name>
<sequence length="111" mass="12629">MGKKPRFAPPTPSWVPPQPNGSADYRYYNEGEHVWFYNGTEDEPGVWESGKVVRDPEGRSGTTLFPFVSSTRPLLVLTGLTDLSQIEVDRTGEIVFIGVQFVRCQSPRRRW</sequence>
<dbReference type="AlphaFoldDB" id="A0A086T9G8"/>
<protein>
    <submittedName>
        <fullName evidence="2">Uncharacterized protein</fullName>
    </submittedName>
</protein>
<feature type="region of interest" description="Disordered" evidence="1">
    <location>
        <begin position="1"/>
        <end position="20"/>
    </location>
</feature>
<organism evidence="2 3">
    <name type="scientific">Hapsidospora chrysogenum (strain ATCC 11550 / CBS 779.69 / DSM 880 / IAM 14645 / JCM 23072 / IMI 49137)</name>
    <name type="common">Acremonium chrysogenum</name>
    <dbReference type="NCBI Taxonomy" id="857340"/>
    <lineage>
        <taxon>Eukaryota</taxon>
        <taxon>Fungi</taxon>
        <taxon>Dikarya</taxon>
        <taxon>Ascomycota</taxon>
        <taxon>Pezizomycotina</taxon>
        <taxon>Sordariomycetes</taxon>
        <taxon>Hypocreomycetidae</taxon>
        <taxon>Hypocreales</taxon>
        <taxon>Bionectriaceae</taxon>
        <taxon>Hapsidospora</taxon>
    </lineage>
</organism>
<evidence type="ECO:0000313" key="2">
    <source>
        <dbReference type="EMBL" id="KFH46000.1"/>
    </source>
</evidence>
<proteinExistence type="predicted"/>
<evidence type="ECO:0000313" key="3">
    <source>
        <dbReference type="Proteomes" id="UP000029964"/>
    </source>
</evidence>
<feature type="compositionally biased region" description="Pro residues" evidence="1">
    <location>
        <begin position="7"/>
        <end position="19"/>
    </location>
</feature>
<reference evidence="3" key="1">
    <citation type="journal article" date="2014" name="Genome Announc.">
        <title>Genome sequence and annotation of Acremonium chrysogenum, producer of the beta-lactam antibiotic cephalosporin C.</title>
        <authorList>
            <person name="Terfehr D."/>
            <person name="Dahlmann T.A."/>
            <person name="Specht T."/>
            <person name="Zadra I."/>
            <person name="Kuernsteiner H."/>
            <person name="Kueck U."/>
        </authorList>
    </citation>
    <scope>NUCLEOTIDE SEQUENCE [LARGE SCALE GENOMIC DNA]</scope>
    <source>
        <strain evidence="3">ATCC 11550 / CBS 779.69 / DSM 880 / IAM 14645 / JCM 23072 / IMI 49137</strain>
    </source>
</reference>
<keyword evidence="3" id="KW-1185">Reference proteome</keyword>
<comment type="caution">
    <text evidence="2">The sequence shown here is derived from an EMBL/GenBank/DDBJ whole genome shotgun (WGS) entry which is preliminary data.</text>
</comment>
<dbReference type="Proteomes" id="UP000029964">
    <property type="component" value="Unassembled WGS sequence"/>
</dbReference>